<dbReference type="Gene3D" id="3.90.1150.10">
    <property type="entry name" value="Aspartate Aminotransferase, domain 1"/>
    <property type="match status" value="1"/>
</dbReference>
<comment type="caution">
    <text evidence="8">The sequence shown here is derived from an EMBL/GenBank/DDBJ whole genome shotgun (WGS) entry which is preliminary data.</text>
</comment>
<dbReference type="GO" id="GO:0030170">
    <property type="term" value="F:pyridoxal phosphate binding"/>
    <property type="evidence" value="ECO:0007669"/>
    <property type="project" value="InterPro"/>
</dbReference>
<evidence type="ECO:0000256" key="4">
    <source>
        <dbReference type="ARBA" id="ARBA00022679"/>
    </source>
</evidence>
<dbReference type="InterPro" id="IPR015421">
    <property type="entry name" value="PyrdxlP-dep_Trfase_major"/>
</dbReference>
<dbReference type="GO" id="GO:0006520">
    <property type="term" value="P:amino acid metabolic process"/>
    <property type="evidence" value="ECO:0007669"/>
    <property type="project" value="InterPro"/>
</dbReference>
<evidence type="ECO:0000259" key="7">
    <source>
        <dbReference type="Pfam" id="PF00155"/>
    </source>
</evidence>
<evidence type="ECO:0000256" key="5">
    <source>
        <dbReference type="ARBA" id="ARBA00022898"/>
    </source>
</evidence>
<dbReference type="InterPro" id="IPR050596">
    <property type="entry name" value="AspAT/PAT-like"/>
</dbReference>
<evidence type="ECO:0000256" key="3">
    <source>
        <dbReference type="ARBA" id="ARBA00022576"/>
    </source>
</evidence>
<comment type="similarity">
    <text evidence="2 6">Belongs to the class-I pyridoxal-phosphate-dependent aminotransferase family.</text>
</comment>
<dbReference type="FunFam" id="3.40.640.10:FF:000033">
    <property type="entry name" value="Aspartate aminotransferase"/>
    <property type="match status" value="1"/>
</dbReference>
<protein>
    <recommendedName>
        <fullName evidence="6">Aminotransferase</fullName>
        <ecNumber evidence="6">2.6.1.-</ecNumber>
    </recommendedName>
</protein>
<dbReference type="Proteomes" id="UP001290462">
    <property type="component" value="Unassembled WGS sequence"/>
</dbReference>
<dbReference type="EMBL" id="JAVBVO010000002">
    <property type="protein sequence ID" value="MDZ5757700.1"/>
    <property type="molecule type" value="Genomic_DNA"/>
</dbReference>
<dbReference type="EC" id="2.6.1.-" evidence="6"/>
<dbReference type="SUPFAM" id="SSF53383">
    <property type="entry name" value="PLP-dependent transferases"/>
    <property type="match status" value="1"/>
</dbReference>
<sequence>MDSKKLAKKHQVIPNNILADIGTLAKTTPNLIDLSIGDPDLITDDRIIQQAFLDVKKGHTKYTESGGSSDLIEAIQGFYHRFYQLDFAKNQIRATVGALHGMYLTLQTILDPGDEVIIHEPYFSPYKDQVIHSGGVPVLVPTYEKDGFMLDVTLLEAAITSRTKALILNSPNNPTGAVFSPETFKKIAELAKKYDFFILSDEVYDGFSFYAPFVPMATYAPDHTVTFGSLSKNFAMTGWRIGYMVAPSYLNNAAKLLNEGITYSAPTPSQRAAIYALNHAEELIPKVSTVFKERLEYIEKRVAEIEYLSLHPVKGSMYAFINIQKSGLDSLEFSQYVLKETSVLVIPGLAFGESGKNYVRLAATQNLMVLKEAFDRLAKLRFN</sequence>
<evidence type="ECO:0000313" key="8">
    <source>
        <dbReference type="EMBL" id="MDZ5757700.1"/>
    </source>
</evidence>
<organism evidence="8 9">
    <name type="scientific">Carnobacterium maltaromaticum</name>
    <name type="common">Carnobacterium piscicola</name>
    <dbReference type="NCBI Taxonomy" id="2751"/>
    <lineage>
        <taxon>Bacteria</taxon>
        <taxon>Bacillati</taxon>
        <taxon>Bacillota</taxon>
        <taxon>Bacilli</taxon>
        <taxon>Lactobacillales</taxon>
        <taxon>Carnobacteriaceae</taxon>
        <taxon>Carnobacterium</taxon>
    </lineage>
</organism>
<proteinExistence type="inferred from homology"/>
<accession>A0AAW9JM98</accession>
<name>A0AAW9JM98_CARML</name>
<evidence type="ECO:0000256" key="2">
    <source>
        <dbReference type="ARBA" id="ARBA00007441"/>
    </source>
</evidence>
<dbReference type="Pfam" id="PF00155">
    <property type="entry name" value="Aminotran_1_2"/>
    <property type="match status" value="1"/>
</dbReference>
<keyword evidence="5" id="KW-0663">Pyridoxal phosphate</keyword>
<keyword evidence="4 6" id="KW-0808">Transferase</keyword>
<dbReference type="PANTHER" id="PTHR46383">
    <property type="entry name" value="ASPARTATE AMINOTRANSFERASE"/>
    <property type="match status" value="1"/>
</dbReference>
<dbReference type="PROSITE" id="PS00105">
    <property type="entry name" value="AA_TRANSFER_CLASS_1"/>
    <property type="match status" value="1"/>
</dbReference>
<dbReference type="AlphaFoldDB" id="A0AAW9JM98"/>
<feature type="domain" description="Aminotransferase class I/classII large" evidence="7">
    <location>
        <begin position="30"/>
        <end position="376"/>
    </location>
</feature>
<evidence type="ECO:0000256" key="1">
    <source>
        <dbReference type="ARBA" id="ARBA00001933"/>
    </source>
</evidence>
<dbReference type="RefSeq" id="WP_322808494.1">
    <property type="nucleotide sequence ID" value="NZ_JAVBVO010000002.1"/>
</dbReference>
<evidence type="ECO:0000256" key="6">
    <source>
        <dbReference type="RuleBase" id="RU000481"/>
    </source>
</evidence>
<dbReference type="InterPro" id="IPR015424">
    <property type="entry name" value="PyrdxlP-dep_Trfase"/>
</dbReference>
<dbReference type="NCBIfam" id="NF004975">
    <property type="entry name" value="PRK06348.1"/>
    <property type="match status" value="1"/>
</dbReference>
<reference evidence="8" key="1">
    <citation type="submission" date="2023-08" db="EMBL/GenBank/DDBJ databases">
        <title>Genomic characterization of piscicolin 126 produced by Carnobacterium maltaromaticum CM22 strain isolated from salmon (Salmo salar).</title>
        <authorList>
            <person name="Gonzalez-Gragera E."/>
            <person name="Garcia-Lopez J.D."/>
            <person name="Teso-Perez C."/>
            <person name="Gimenez-Hernandez I."/>
            <person name="Peralta-Sanchez J.M."/>
            <person name="Valdivia E."/>
            <person name="Montalban-Lopez M."/>
            <person name="Martin-Platero A.M."/>
            <person name="Banos A."/>
            <person name="Martinez-Bueno M."/>
        </authorList>
    </citation>
    <scope>NUCLEOTIDE SEQUENCE</scope>
    <source>
        <strain evidence="8">CM22</strain>
    </source>
</reference>
<dbReference type="CDD" id="cd00609">
    <property type="entry name" value="AAT_like"/>
    <property type="match status" value="1"/>
</dbReference>
<dbReference type="InterPro" id="IPR004839">
    <property type="entry name" value="Aminotransferase_I/II_large"/>
</dbReference>
<comment type="cofactor">
    <cofactor evidence="1 6">
        <name>pyridoxal 5'-phosphate</name>
        <dbReference type="ChEBI" id="CHEBI:597326"/>
    </cofactor>
</comment>
<dbReference type="GO" id="GO:0008483">
    <property type="term" value="F:transaminase activity"/>
    <property type="evidence" value="ECO:0007669"/>
    <property type="project" value="UniProtKB-KW"/>
</dbReference>
<dbReference type="InterPro" id="IPR004838">
    <property type="entry name" value="NHTrfase_class1_PyrdxlP-BS"/>
</dbReference>
<keyword evidence="3 6" id="KW-0032">Aminotransferase</keyword>
<evidence type="ECO:0000313" key="9">
    <source>
        <dbReference type="Proteomes" id="UP001290462"/>
    </source>
</evidence>
<dbReference type="InterPro" id="IPR015422">
    <property type="entry name" value="PyrdxlP-dep_Trfase_small"/>
</dbReference>
<gene>
    <name evidence="8" type="ORF">RAK27_03430</name>
</gene>
<dbReference type="Gene3D" id="3.40.640.10">
    <property type="entry name" value="Type I PLP-dependent aspartate aminotransferase-like (Major domain)"/>
    <property type="match status" value="1"/>
</dbReference>